<keyword evidence="7" id="KW-0139">CF(1)</keyword>
<keyword evidence="2 7" id="KW-0813">Transport</keyword>
<keyword evidence="5 7" id="KW-0472">Membrane</keyword>
<evidence type="ECO:0000256" key="5">
    <source>
        <dbReference type="ARBA" id="ARBA00023136"/>
    </source>
</evidence>
<dbReference type="Pfam" id="PF00213">
    <property type="entry name" value="OSCP"/>
    <property type="match status" value="1"/>
</dbReference>
<reference evidence="9" key="2">
    <citation type="journal article" date="2021" name="PeerJ">
        <title>Extensive microbial diversity within the chicken gut microbiome revealed by metagenomics and culture.</title>
        <authorList>
            <person name="Gilroy R."/>
            <person name="Ravi A."/>
            <person name="Getino M."/>
            <person name="Pursley I."/>
            <person name="Horton D.L."/>
            <person name="Alikhan N.F."/>
            <person name="Baker D."/>
            <person name="Gharbi K."/>
            <person name="Hall N."/>
            <person name="Watson M."/>
            <person name="Adriaenssens E.M."/>
            <person name="Foster-Nyarko E."/>
            <person name="Jarju S."/>
            <person name="Secka A."/>
            <person name="Antonio M."/>
            <person name="Oren A."/>
            <person name="Chaudhuri R.R."/>
            <person name="La Ragione R."/>
            <person name="Hildebrand F."/>
            <person name="Pallen M.J."/>
        </authorList>
    </citation>
    <scope>NUCLEOTIDE SEQUENCE</scope>
    <source>
        <strain evidence="9">CHK154-7741</strain>
    </source>
</reference>
<dbReference type="GO" id="GO:0005886">
    <property type="term" value="C:plasma membrane"/>
    <property type="evidence" value="ECO:0007669"/>
    <property type="project" value="UniProtKB-SubCell"/>
</dbReference>
<comment type="function">
    <text evidence="7">This protein is part of the stalk that links CF(0) to CF(1). It either transmits conformational changes from CF(0) to CF(1) or is implicated in proton conduction.</text>
</comment>
<evidence type="ECO:0000313" key="10">
    <source>
        <dbReference type="Proteomes" id="UP000886748"/>
    </source>
</evidence>
<dbReference type="PRINTS" id="PR00125">
    <property type="entry name" value="ATPASEDELTA"/>
</dbReference>
<keyword evidence="4 7" id="KW-0406">Ion transport</keyword>
<keyword evidence="8" id="KW-0175">Coiled coil</keyword>
<name>A0A9D1MZX4_9CLOT</name>
<dbReference type="GO" id="GO:0045259">
    <property type="term" value="C:proton-transporting ATP synthase complex"/>
    <property type="evidence" value="ECO:0007669"/>
    <property type="project" value="UniProtKB-KW"/>
</dbReference>
<feature type="coiled-coil region" evidence="8">
    <location>
        <begin position="17"/>
        <end position="44"/>
    </location>
</feature>
<accession>A0A9D1MZX4</accession>
<evidence type="ECO:0000256" key="6">
    <source>
        <dbReference type="ARBA" id="ARBA00023310"/>
    </source>
</evidence>
<dbReference type="GO" id="GO:0046933">
    <property type="term" value="F:proton-transporting ATP synthase activity, rotational mechanism"/>
    <property type="evidence" value="ECO:0007669"/>
    <property type="project" value="UniProtKB-UniRule"/>
</dbReference>
<organism evidence="9 10">
    <name type="scientific">Candidatus Limenecus avicola</name>
    <dbReference type="NCBI Taxonomy" id="2840847"/>
    <lineage>
        <taxon>Bacteria</taxon>
        <taxon>Bacillati</taxon>
        <taxon>Bacillota</taxon>
        <taxon>Clostridia</taxon>
        <taxon>Eubacteriales</taxon>
        <taxon>Clostridiaceae</taxon>
        <taxon>Clostridiaceae incertae sedis</taxon>
        <taxon>Candidatus Limenecus</taxon>
    </lineage>
</organism>
<evidence type="ECO:0000256" key="4">
    <source>
        <dbReference type="ARBA" id="ARBA00023065"/>
    </source>
</evidence>
<keyword evidence="7" id="KW-1003">Cell membrane</keyword>
<comment type="subcellular location">
    <subcellularLocation>
        <location evidence="7">Cell membrane</location>
        <topology evidence="7">Peripheral membrane protein</topology>
    </subcellularLocation>
    <subcellularLocation>
        <location evidence="1">Membrane</location>
    </subcellularLocation>
</comment>
<keyword evidence="3 7" id="KW-0375">Hydrogen ion transport</keyword>
<dbReference type="InterPro" id="IPR026015">
    <property type="entry name" value="ATP_synth_OSCP/delta_N_sf"/>
</dbReference>
<dbReference type="HAMAP" id="MF_01416">
    <property type="entry name" value="ATP_synth_delta_bact"/>
    <property type="match status" value="1"/>
</dbReference>
<comment type="caution">
    <text evidence="9">The sequence shown here is derived from an EMBL/GenBank/DDBJ whole genome shotgun (WGS) entry which is preliminary data.</text>
</comment>
<dbReference type="InterPro" id="IPR000711">
    <property type="entry name" value="ATPase_OSCP/dsu"/>
</dbReference>
<gene>
    <name evidence="7 9" type="primary">atpH</name>
    <name evidence="9" type="ORF">IAD26_03805</name>
</gene>
<sequence length="184" mass="20635">MTSKTIDNKLIPLAKRYSDALSEVAKSKNELDNVKNDLQTVCEAMDSVAELANFLAHPVIPLAEKKEMVKSVFEGKINNDVLNLIFILLEKNKINLLGAILYCFEESMDEANNILKVGVISAVEVDEDLKQRLKDKLEQKLQKSVKFEFDINPEIIAGLVLKIQDKTIDGSMAAKLEGFKKVLR</sequence>
<dbReference type="PANTHER" id="PTHR11910">
    <property type="entry name" value="ATP SYNTHASE DELTA CHAIN"/>
    <property type="match status" value="1"/>
</dbReference>
<evidence type="ECO:0000313" key="9">
    <source>
        <dbReference type="EMBL" id="HIU92242.1"/>
    </source>
</evidence>
<dbReference type="Gene3D" id="1.10.520.20">
    <property type="entry name" value="N-terminal domain of the delta subunit of the F1F0-ATP synthase"/>
    <property type="match status" value="1"/>
</dbReference>
<dbReference type="NCBIfam" id="TIGR01145">
    <property type="entry name" value="ATP_synt_delta"/>
    <property type="match status" value="1"/>
</dbReference>
<comment type="function">
    <text evidence="7">F(1)F(0) ATP synthase produces ATP from ADP in the presence of a proton or sodium gradient. F-type ATPases consist of two structural domains, F(1) containing the extramembraneous catalytic core and F(0) containing the membrane proton channel, linked together by a central stalk and a peripheral stalk. During catalysis, ATP synthesis in the catalytic domain of F(1) is coupled via a rotary mechanism of the central stalk subunits to proton translocation.</text>
</comment>
<proteinExistence type="inferred from homology"/>
<evidence type="ECO:0000256" key="2">
    <source>
        <dbReference type="ARBA" id="ARBA00022448"/>
    </source>
</evidence>
<reference evidence="9" key="1">
    <citation type="submission" date="2020-10" db="EMBL/GenBank/DDBJ databases">
        <authorList>
            <person name="Gilroy R."/>
        </authorList>
    </citation>
    <scope>NUCLEOTIDE SEQUENCE</scope>
    <source>
        <strain evidence="9">CHK154-7741</strain>
    </source>
</reference>
<dbReference type="Proteomes" id="UP000886748">
    <property type="component" value="Unassembled WGS sequence"/>
</dbReference>
<comment type="similarity">
    <text evidence="7">Belongs to the ATPase delta chain family.</text>
</comment>
<evidence type="ECO:0000256" key="1">
    <source>
        <dbReference type="ARBA" id="ARBA00004370"/>
    </source>
</evidence>
<evidence type="ECO:0000256" key="7">
    <source>
        <dbReference type="HAMAP-Rule" id="MF_01416"/>
    </source>
</evidence>
<protein>
    <recommendedName>
        <fullName evidence="7">ATP synthase subunit delta</fullName>
    </recommendedName>
    <alternativeName>
        <fullName evidence="7">ATP synthase F(1) sector subunit delta</fullName>
    </alternativeName>
    <alternativeName>
        <fullName evidence="7">F-type ATPase subunit delta</fullName>
        <shortName evidence="7">F-ATPase subunit delta</shortName>
    </alternativeName>
</protein>
<keyword evidence="6 7" id="KW-0066">ATP synthesis</keyword>
<dbReference type="EMBL" id="DVOD01000028">
    <property type="protein sequence ID" value="HIU92242.1"/>
    <property type="molecule type" value="Genomic_DNA"/>
</dbReference>
<evidence type="ECO:0000256" key="3">
    <source>
        <dbReference type="ARBA" id="ARBA00022781"/>
    </source>
</evidence>
<dbReference type="AlphaFoldDB" id="A0A9D1MZX4"/>
<dbReference type="SUPFAM" id="SSF47928">
    <property type="entry name" value="N-terminal domain of the delta subunit of the F1F0-ATP synthase"/>
    <property type="match status" value="1"/>
</dbReference>
<evidence type="ECO:0000256" key="8">
    <source>
        <dbReference type="SAM" id="Coils"/>
    </source>
</evidence>